<proteinExistence type="predicted"/>
<dbReference type="PROSITE" id="PS51318">
    <property type="entry name" value="TAT"/>
    <property type="match status" value="1"/>
</dbReference>
<name>D2R593_PIRSD</name>
<dbReference type="InterPro" id="IPR039331">
    <property type="entry name" value="PAPs-like"/>
</dbReference>
<evidence type="ECO:0000313" key="5">
    <source>
        <dbReference type="Proteomes" id="UP000001887"/>
    </source>
</evidence>
<dbReference type="AlphaFoldDB" id="D2R593"/>
<dbReference type="PANTHER" id="PTHR22953:SF153">
    <property type="entry name" value="PURPLE ACID PHOSPHATASE"/>
    <property type="match status" value="1"/>
</dbReference>
<dbReference type="Gene3D" id="3.60.21.10">
    <property type="match status" value="1"/>
</dbReference>
<evidence type="ECO:0000259" key="3">
    <source>
        <dbReference type="Pfam" id="PF16656"/>
    </source>
</evidence>
<reference evidence="4 5" key="1">
    <citation type="journal article" date="2009" name="Stand. Genomic Sci.">
        <title>Complete genome sequence of Pirellula staleyi type strain (ATCC 27377).</title>
        <authorList>
            <person name="Clum A."/>
            <person name="Tindall B.J."/>
            <person name="Sikorski J."/>
            <person name="Ivanova N."/>
            <person name="Mavrommatis K."/>
            <person name="Lucas S."/>
            <person name="Glavina del Rio T."/>
            <person name="Nolan M."/>
            <person name="Chen F."/>
            <person name="Tice H."/>
            <person name="Pitluck S."/>
            <person name="Cheng J.F."/>
            <person name="Chertkov O."/>
            <person name="Brettin T."/>
            <person name="Han C."/>
            <person name="Detter J.C."/>
            <person name="Kuske C."/>
            <person name="Bruce D."/>
            <person name="Goodwin L."/>
            <person name="Ovchinikova G."/>
            <person name="Pati A."/>
            <person name="Mikhailova N."/>
            <person name="Chen A."/>
            <person name="Palaniappan K."/>
            <person name="Land M."/>
            <person name="Hauser L."/>
            <person name="Chang Y.J."/>
            <person name="Jeffries C.D."/>
            <person name="Chain P."/>
            <person name="Rohde M."/>
            <person name="Goker M."/>
            <person name="Bristow J."/>
            <person name="Eisen J.A."/>
            <person name="Markowitz V."/>
            <person name="Hugenholtz P."/>
            <person name="Kyrpides N.C."/>
            <person name="Klenk H.P."/>
            <person name="Lapidus A."/>
        </authorList>
    </citation>
    <scope>NUCLEOTIDE SEQUENCE [LARGE SCALE GENOMIC DNA]</scope>
    <source>
        <strain evidence="5">ATCC 27377 / DSM 6068 / ICPB 4128</strain>
    </source>
</reference>
<dbReference type="InterPro" id="IPR004843">
    <property type="entry name" value="Calcineurin-like_PHP"/>
</dbReference>
<dbReference type="STRING" id="530564.Psta_0666"/>
<sequence precursor="true">MNLDRRHFLHSSLVLGSSAGLAGLTALGGLSGLVGPTGQALAAPMFADNPTFQPRALMATWQRDPTTTMTLQWLGTSKEDGLSRNLWYRRSGDDAWLEVPHTARPFPQTELWQFRAELTGLAPDTTYRIRIGLDSPQASIRTMPAKATSEITFISGGDSGTGSASRRTNKLAALQSPRFVLLGGDLAYENGKSADTFLKFLDHYAADLRDDKGHLIPLVACLGNHEVDGAYDKPREKAPFFYAMFDGLYTDTGYATLDFGDYLSLVLLDSGHTSKVVGDQTDWLLRTLKEREERPNLFVANHVPMYPCVRSANGSLNEAMREHWSPLLERYNVDAVLEHHDHAFKRTHRLLDGLIDERGIPYLGDGSWGQIRNPEGPDKRPFLAKSTQSYHLSLHRIEGPDRYHLALSDLGKVVDILHTRKLART</sequence>
<dbReference type="EMBL" id="CP001848">
    <property type="protein sequence ID" value="ADB15352.1"/>
    <property type="molecule type" value="Genomic_DNA"/>
</dbReference>
<evidence type="ECO:0000259" key="2">
    <source>
        <dbReference type="Pfam" id="PF00149"/>
    </source>
</evidence>
<dbReference type="CDD" id="cd00063">
    <property type="entry name" value="FN3"/>
    <property type="match status" value="1"/>
</dbReference>
<accession>D2R593</accession>
<dbReference type="KEGG" id="psl:Psta_0666"/>
<keyword evidence="5" id="KW-1185">Reference proteome</keyword>
<dbReference type="InterPro" id="IPR008963">
    <property type="entry name" value="Purple_acid_Pase-like_N"/>
</dbReference>
<feature type="domain" description="Calcineurin-like phosphoesterase" evidence="2">
    <location>
        <begin position="169"/>
        <end position="343"/>
    </location>
</feature>
<dbReference type="eggNOG" id="COG1409">
    <property type="taxonomic scope" value="Bacteria"/>
</dbReference>
<dbReference type="GO" id="GO:0003993">
    <property type="term" value="F:acid phosphatase activity"/>
    <property type="evidence" value="ECO:0007669"/>
    <property type="project" value="InterPro"/>
</dbReference>
<dbReference type="Pfam" id="PF16656">
    <property type="entry name" value="Pur_ac_phosph_N"/>
    <property type="match status" value="1"/>
</dbReference>
<dbReference type="InterPro" id="IPR015914">
    <property type="entry name" value="PAPs_N"/>
</dbReference>
<feature type="domain" description="Purple acid phosphatase N-terminal" evidence="3">
    <location>
        <begin position="54"/>
        <end position="135"/>
    </location>
</feature>
<dbReference type="OrthoDB" id="9804511at2"/>
<dbReference type="SUPFAM" id="SSF56300">
    <property type="entry name" value="Metallo-dependent phosphatases"/>
    <property type="match status" value="1"/>
</dbReference>
<dbReference type="InterPro" id="IPR029052">
    <property type="entry name" value="Metallo-depent_PP-like"/>
</dbReference>
<dbReference type="Pfam" id="PF00149">
    <property type="entry name" value="Metallophos"/>
    <property type="match status" value="1"/>
</dbReference>
<gene>
    <name evidence="4" type="ordered locus">Psta_0666</name>
</gene>
<evidence type="ECO:0000313" key="4">
    <source>
        <dbReference type="EMBL" id="ADB15352.1"/>
    </source>
</evidence>
<organism evidence="4 5">
    <name type="scientific">Pirellula staleyi (strain ATCC 27377 / DSM 6068 / ICPB 4128)</name>
    <name type="common">Pirella staleyi</name>
    <dbReference type="NCBI Taxonomy" id="530564"/>
    <lineage>
        <taxon>Bacteria</taxon>
        <taxon>Pseudomonadati</taxon>
        <taxon>Planctomycetota</taxon>
        <taxon>Planctomycetia</taxon>
        <taxon>Pirellulales</taxon>
        <taxon>Pirellulaceae</taxon>
        <taxon>Pirellula</taxon>
    </lineage>
</organism>
<dbReference type="SUPFAM" id="SSF49363">
    <property type="entry name" value="Purple acid phosphatase, N-terminal domain"/>
    <property type="match status" value="1"/>
</dbReference>
<dbReference type="InterPro" id="IPR003961">
    <property type="entry name" value="FN3_dom"/>
</dbReference>
<keyword evidence="1" id="KW-0732">Signal</keyword>
<dbReference type="InterPro" id="IPR006311">
    <property type="entry name" value="TAT_signal"/>
</dbReference>
<protein>
    <submittedName>
        <fullName evidence="4">Metallophosphoesterase</fullName>
    </submittedName>
</protein>
<evidence type="ECO:0000256" key="1">
    <source>
        <dbReference type="ARBA" id="ARBA00022729"/>
    </source>
</evidence>
<dbReference type="HOGENOM" id="CLU_563655_0_0_0"/>
<dbReference type="Proteomes" id="UP000001887">
    <property type="component" value="Chromosome"/>
</dbReference>
<dbReference type="GO" id="GO:0046872">
    <property type="term" value="F:metal ion binding"/>
    <property type="evidence" value="ECO:0007669"/>
    <property type="project" value="InterPro"/>
</dbReference>
<dbReference type="PANTHER" id="PTHR22953">
    <property type="entry name" value="ACID PHOSPHATASE RELATED"/>
    <property type="match status" value="1"/>
</dbReference>